<protein>
    <submittedName>
        <fullName evidence="1">Uncharacterized protein</fullName>
    </submittedName>
</protein>
<keyword evidence="2" id="KW-1185">Reference proteome</keyword>
<dbReference type="PANTHER" id="PTHR12138">
    <property type="entry name" value="PRIMATE-EXPANDED PROTEIN FAMILY"/>
    <property type="match status" value="1"/>
</dbReference>
<dbReference type="Ensembl" id="ENSPANT00000072444.1">
    <property type="protein sequence ID" value="ENSPANP00000059862.1"/>
    <property type="gene ID" value="ENSPANG00000043745.1"/>
</dbReference>
<evidence type="ECO:0000313" key="2">
    <source>
        <dbReference type="Proteomes" id="UP000028761"/>
    </source>
</evidence>
<reference evidence="1" key="2">
    <citation type="submission" date="2025-08" db="UniProtKB">
        <authorList>
            <consortium name="Ensembl"/>
        </authorList>
    </citation>
    <scope>IDENTIFICATION</scope>
</reference>
<name>A0A8I5NGI8_PAPAN</name>
<dbReference type="Proteomes" id="UP000028761">
    <property type="component" value="Chromosome 13"/>
</dbReference>
<evidence type="ECO:0000313" key="1">
    <source>
        <dbReference type="Ensembl" id="ENSPANP00000059862.1"/>
    </source>
</evidence>
<dbReference type="PANTHER" id="PTHR12138:SF161">
    <property type="entry name" value="SECRETED PROTEIN"/>
    <property type="match status" value="1"/>
</dbReference>
<dbReference type="AlphaFoldDB" id="A0A8I5NGI8"/>
<proteinExistence type="predicted"/>
<accession>A0A8I5NGI8</accession>
<reference evidence="1" key="3">
    <citation type="submission" date="2025-09" db="UniProtKB">
        <authorList>
            <consortium name="Ensembl"/>
        </authorList>
    </citation>
    <scope>IDENTIFICATION</scope>
</reference>
<dbReference type="GeneTree" id="ENSGT01150000286943"/>
<organism evidence="1 2">
    <name type="scientific">Papio anubis</name>
    <name type="common">Olive baboon</name>
    <dbReference type="NCBI Taxonomy" id="9555"/>
    <lineage>
        <taxon>Eukaryota</taxon>
        <taxon>Metazoa</taxon>
        <taxon>Chordata</taxon>
        <taxon>Craniata</taxon>
        <taxon>Vertebrata</taxon>
        <taxon>Euteleostomi</taxon>
        <taxon>Mammalia</taxon>
        <taxon>Eutheria</taxon>
        <taxon>Euarchontoglires</taxon>
        <taxon>Primates</taxon>
        <taxon>Haplorrhini</taxon>
        <taxon>Catarrhini</taxon>
        <taxon>Cercopithecidae</taxon>
        <taxon>Cercopithecinae</taxon>
        <taxon>Papio</taxon>
    </lineage>
</organism>
<reference evidence="1 2" key="1">
    <citation type="submission" date="2012-03" db="EMBL/GenBank/DDBJ databases">
        <title>Whole Genome Assembly of Papio anubis.</title>
        <authorList>
            <person name="Liu Y.L."/>
            <person name="Abraham K.A."/>
            <person name="Akbar H.A."/>
            <person name="Ali S.A."/>
            <person name="Anosike U.A."/>
            <person name="Aqrawi P.A."/>
            <person name="Arias F.A."/>
            <person name="Attaway T.A."/>
            <person name="Awwad R.A."/>
            <person name="Babu C.B."/>
            <person name="Bandaranaike D.B."/>
            <person name="Battles P.B."/>
            <person name="Bell A.B."/>
            <person name="Beltran B.B."/>
            <person name="Berhane-Mersha D.B."/>
            <person name="Bess C.B."/>
            <person name="Bickham C.B."/>
            <person name="Bolden T.B."/>
            <person name="Carter K.C."/>
            <person name="Chau D.C."/>
            <person name="Chavez A.C."/>
            <person name="Clerc-Blankenburg K.C."/>
            <person name="Coyle M.C."/>
            <person name="Dao M.D."/>
            <person name="Davila M.L.D."/>
            <person name="Davy-Carroll L.D."/>
            <person name="Denson S.D."/>
            <person name="Dinh H.D."/>
            <person name="Fernandez S.F."/>
            <person name="Fernando P.F."/>
            <person name="Forbes L.F."/>
            <person name="Francis C.F."/>
            <person name="Francisco L.F."/>
            <person name="Fu Q.F."/>
            <person name="Garcia-Iii R.G."/>
            <person name="Garrett T.G."/>
            <person name="Gross S.G."/>
            <person name="Gubbala S.G."/>
            <person name="Hirani K.H."/>
            <person name="Hogues M.H."/>
            <person name="Hollins B.H."/>
            <person name="Jackson L.J."/>
            <person name="Javaid M.J."/>
            <person name="Jhangiani S.J."/>
            <person name="Johnson A.J."/>
            <person name="Johnson B.J."/>
            <person name="Jones J.J."/>
            <person name="Joshi V.J."/>
            <person name="Kalu J.K."/>
            <person name="Khan N.K."/>
            <person name="Korchina V.K."/>
            <person name="Kovar C.K."/>
            <person name="Lago L.L."/>
            <person name="Lara F.L."/>
            <person name="Le T.-K.L."/>
            <person name="Lee S.L."/>
            <person name="Legall-Iii F.L."/>
            <person name="Lemon S.L."/>
            <person name="Liu J.L."/>
            <person name="Liu Y.-S.L."/>
            <person name="Liyanage D.L."/>
            <person name="Lopez J.L."/>
            <person name="Lorensuhewa L.L."/>
            <person name="Mata R.M."/>
            <person name="Mathew T.M."/>
            <person name="Mercado C.M."/>
            <person name="Mercado I.M."/>
            <person name="Morales K.M."/>
            <person name="Morgan M.M."/>
            <person name="Munidasa M.M."/>
            <person name="Ngo D.N."/>
            <person name="Nguyen L.N."/>
            <person name="Nguyen T.N."/>
            <person name="Nguyen N.N."/>
            <person name="Obregon M.O."/>
            <person name="Okwuonu G.O."/>
            <person name="Ongeri F.O."/>
            <person name="Onwere C.O."/>
            <person name="Osifeso I.O."/>
            <person name="Parra A.P."/>
            <person name="Patil S.P."/>
            <person name="Perez A.P."/>
            <person name="Perez Y.P."/>
            <person name="Pham C.P."/>
            <person name="Pu L.-L.P."/>
            <person name="Puazo M.P."/>
            <person name="Quiroz J.Q."/>
            <person name="Rouhana J.R."/>
            <person name="Ruiz M.R."/>
            <person name="Ruiz S.-J.R."/>
            <person name="Saada N.S."/>
            <person name="Santibanez J.S."/>
            <person name="Scheel M.S."/>
            <person name="Schneider B.S."/>
            <person name="Simmons D.S."/>
            <person name="Sisson I.S."/>
            <person name="Tang L.-Y.T."/>
            <person name="Thornton R.T."/>
            <person name="Tisius J.T."/>
            <person name="Toledanes G.T."/>
            <person name="Trejos Z.T."/>
            <person name="Usmani K.U."/>
            <person name="Varghese R.V."/>
            <person name="Vattathil S.V."/>
            <person name="Vee V.V."/>
            <person name="Walker D.W."/>
            <person name="Weissenberger G.W."/>
            <person name="White C.W."/>
            <person name="Williams A.W."/>
            <person name="Woodworth J.W."/>
            <person name="Wright R.W."/>
            <person name="Zhu Y.Z."/>
            <person name="Han Y.H."/>
            <person name="Newsham I.N."/>
            <person name="Nazareth L.N."/>
            <person name="Worley K.W."/>
            <person name="Muzny D.M."/>
            <person name="Rogers J.R."/>
            <person name="Gibbs R.G."/>
        </authorList>
    </citation>
    <scope>NUCLEOTIDE SEQUENCE [LARGE SCALE GENOMIC DNA]</scope>
</reference>
<sequence>MEVGLPAQSGLQVTAAPADSFHSKLMRDPEPEPPVVSLSPRLEWNSAILAHCCLNFLGSSNPPASAPQVAGTTGAHHHDQLIFIFFMETGFRHVAQAGLELLDSSNLPRPPKVLGLHV</sequence>
<dbReference type="PRINTS" id="PR02045">
    <property type="entry name" value="F138DOMAIN"/>
</dbReference>